<gene>
    <name evidence="2" type="ORF">H257_17757</name>
</gene>
<organism evidence="2">
    <name type="scientific">Aphanomyces astaci</name>
    <name type="common">Crayfish plague agent</name>
    <dbReference type="NCBI Taxonomy" id="112090"/>
    <lineage>
        <taxon>Eukaryota</taxon>
        <taxon>Sar</taxon>
        <taxon>Stramenopiles</taxon>
        <taxon>Oomycota</taxon>
        <taxon>Saprolegniomycetes</taxon>
        <taxon>Saprolegniales</taxon>
        <taxon>Verrucalvaceae</taxon>
        <taxon>Aphanomyces</taxon>
    </lineage>
</organism>
<proteinExistence type="predicted"/>
<protein>
    <submittedName>
        <fullName evidence="2">Uncharacterized protein</fullName>
    </submittedName>
</protein>
<sequence length="167" mass="18595">MKYSLLSVIALFAASATAQTNNAIAGIDDRARSLHEVSEPEGDADVNATAKVTLPRGDADILACQQQNTNYIPSLKAGQYVLCLPTALDNLTAIHEPIGAADRVSLLQKYHTLSWDWKNVPLEEFLGAFRDLMRRLDRAALNELPSFRVNKLLTLMPKEMRMSSRRR</sequence>
<dbReference type="RefSeq" id="XP_009844950.1">
    <property type="nucleotide sequence ID" value="XM_009846648.1"/>
</dbReference>
<accession>W4FFF9</accession>
<keyword evidence="1" id="KW-0732">Signal</keyword>
<evidence type="ECO:0000256" key="1">
    <source>
        <dbReference type="SAM" id="SignalP"/>
    </source>
</evidence>
<reference evidence="2" key="1">
    <citation type="submission" date="2013-12" db="EMBL/GenBank/DDBJ databases">
        <title>The Genome Sequence of Aphanomyces astaci APO3.</title>
        <authorList>
            <consortium name="The Broad Institute Genomics Platform"/>
            <person name="Russ C."/>
            <person name="Tyler B."/>
            <person name="van West P."/>
            <person name="Dieguez-Uribeondo J."/>
            <person name="Young S.K."/>
            <person name="Zeng Q."/>
            <person name="Gargeya S."/>
            <person name="Fitzgerald M."/>
            <person name="Abouelleil A."/>
            <person name="Alvarado L."/>
            <person name="Chapman S.B."/>
            <person name="Gainer-Dewar J."/>
            <person name="Goldberg J."/>
            <person name="Griggs A."/>
            <person name="Gujja S."/>
            <person name="Hansen M."/>
            <person name="Howarth C."/>
            <person name="Imamovic A."/>
            <person name="Ireland A."/>
            <person name="Larimer J."/>
            <person name="McCowan C."/>
            <person name="Murphy C."/>
            <person name="Pearson M."/>
            <person name="Poon T.W."/>
            <person name="Priest M."/>
            <person name="Roberts A."/>
            <person name="Saif S."/>
            <person name="Shea T."/>
            <person name="Sykes S."/>
            <person name="Wortman J."/>
            <person name="Nusbaum C."/>
            <person name="Birren B."/>
        </authorList>
    </citation>
    <scope>NUCLEOTIDE SEQUENCE [LARGE SCALE GENOMIC DNA]</scope>
    <source>
        <strain evidence="2">APO3</strain>
    </source>
</reference>
<feature type="chain" id="PRO_5004840049" evidence="1">
    <location>
        <begin position="19"/>
        <end position="167"/>
    </location>
</feature>
<dbReference type="GeneID" id="20819753"/>
<dbReference type="VEuPathDB" id="FungiDB:H257_17757"/>
<name>W4FFF9_APHAT</name>
<evidence type="ECO:0000313" key="2">
    <source>
        <dbReference type="EMBL" id="ETV65561.1"/>
    </source>
</evidence>
<feature type="signal peptide" evidence="1">
    <location>
        <begin position="1"/>
        <end position="18"/>
    </location>
</feature>
<dbReference type="EMBL" id="KI913231">
    <property type="protein sequence ID" value="ETV65561.1"/>
    <property type="molecule type" value="Genomic_DNA"/>
</dbReference>
<dbReference type="AlphaFoldDB" id="W4FFF9"/>